<dbReference type="AlphaFoldDB" id="A0A4C1TX13"/>
<name>A0A4C1TX13_EUMVA</name>
<evidence type="ECO:0000313" key="2">
    <source>
        <dbReference type="Proteomes" id="UP000299102"/>
    </source>
</evidence>
<organism evidence="1 2">
    <name type="scientific">Eumeta variegata</name>
    <name type="common">Bagworm moth</name>
    <name type="synonym">Eumeta japonica</name>
    <dbReference type="NCBI Taxonomy" id="151549"/>
    <lineage>
        <taxon>Eukaryota</taxon>
        <taxon>Metazoa</taxon>
        <taxon>Ecdysozoa</taxon>
        <taxon>Arthropoda</taxon>
        <taxon>Hexapoda</taxon>
        <taxon>Insecta</taxon>
        <taxon>Pterygota</taxon>
        <taxon>Neoptera</taxon>
        <taxon>Endopterygota</taxon>
        <taxon>Lepidoptera</taxon>
        <taxon>Glossata</taxon>
        <taxon>Ditrysia</taxon>
        <taxon>Tineoidea</taxon>
        <taxon>Psychidae</taxon>
        <taxon>Oiketicinae</taxon>
        <taxon>Eumeta</taxon>
    </lineage>
</organism>
<accession>A0A4C1TX13</accession>
<protein>
    <submittedName>
        <fullName evidence="1">Uncharacterized protein</fullName>
    </submittedName>
</protein>
<reference evidence="1 2" key="1">
    <citation type="journal article" date="2019" name="Commun. Biol.">
        <title>The bagworm genome reveals a unique fibroin gene that provides high tensile strength.</title>
        <authorList>
            <person name="Kono N."/>
            <person name="Nakamura H."/>
            <person name="Ohtoshi R."/>
            <person name="Tomita M."/>
            <person name="Numata K."/>
            <person name="Arakawa K."/>
        </authorList>
    </citation>
    <scope>NUCLEOTIDE SEQUENCE [LARGE SCALE GENOMIC DNA]</scope>
</reference>
<gene>
    <name evidence="1" type="ORF">EVAR_14355_1</name>
</gene>
<proteinExistence type="predicted"/>
<dbReference type="OrthoDB" id="6931130at2759"/>
<dbReference type="EMBL" id="BGZK01000099">
    <property type="protein sequence ID" value="GBP18585.1"/>
    <property type="molecule type" value="Genomic_DNA"/>
</dbReference>
<comment type="caution">
    <text evidence="1">The sequence shown here is derived from an EMBL/GenBank/DDBJ whole genome shotgun (WGS) entry which is preliminary data.</text>
</comment>
<sequence length="143" mass="16690">MEWKKDRRVTSRTLRPLVPLYCSALSLARSAQAERDNESRFFTCEHRLRVQLFVPIPFKLKINALPSRTEVVPDQERGRHAARSNYFTGSPPRALLGALYINSIDGHRHQWTLVALEESLVRCWPLVWNRISDGGRMWTMEEE</sequence>
<evidence type="ECO:0000313" key="1">
    <source>
        <dbReference type="EMBL" id="GBP18585.1"/>
    </source>
</evidence>
<keyword evidence="2" id="KW-1185">Reference proteome</keyword>
<dbReference type="Proteomes" id="UP000299102">
    <property type="component" value="Unassembled WGS sequence"/>
</dbReference>